<dbReference type="PANTHER" id="PTHR43157">
    <property type="entry name" value="PHOSPHATIDYLINOSITOL-GLYCAN BIOSYNTHESIS CLASS F PROTEIN-RELATED"/>
    <property type="match status" value="1"/>
</dbReference>
<dbReference type="PRINTS" id="PR00081">
    <property type="entry name" value="GDHRDH"/>
</dbReference>
<dbReference type="InterPro" id="IPR036291">
    <property type="entry name" value="NAD(P)-bd_dom_sf"/>
</dbReference>
<dbReference type="AlphaFoldDB" id="A0A6A5WQ51"/>
<accession>A0A6A5WQ51</accession>
<name>A0A6A5WQ51_9PLEO</name>
<sequence length="296" mass="32210">MGIFILTILRSQFFVRIPYPTSDFSGQTIIVTGSNTGLGLEAARHIVRLGASKVILAVRTVSKGEAAAEDILNSTKATKNTIEVWPLDLSDHESIKKFATRAQGLERLDALLQNAGVLTSHFKVVAGEETHIAVNTVSAVLLGLLVLPKLRETSKKFGVKTRLSFVGSDLQWAAKFNEAPQSGSLFDALRDEKIANMGDRYATSKLLLLYAVREIAARSPNNADSEVIINFMTPGACKSDLFRDEKSWLEHQIKILASAIFARTTEVGGRTLVDSVRPDLPSEAHGAFLMDCKIAA</sequence>
<evidence type="ECO:0000313" key="2">
    <source>
        <dbReference type="EMBL" id="KAF1999716.1"/>
    </source>
</evidence>
<protein>
    <submittedName>
        <fullName evidence="2">Retinol dehydrogenase 12</fullName>
    </submittedName>
</protein>
<dbReference type="InterPro" id="IPR002347">
    <property type="entry name" value="SDR_fam"/>
</dbReference>
<evidence type="ECO:0000256" key="1">
    <source>
        <dbReference type="ARBA" id="ARBA00023002"/>
    </source>
</evidence>
<dbReference type="SUPFAM" id="SSF51735">
    <property type="entry name" value="NAD(P)-binding Rossmann-fold domains"/>
    <property type="match status" value="1"/>
</dbReference>
<dbReference type="Gene3D" id="3.40.50.720">
    <property type="entry name" value="NAD(P)-binding Rossmann-like Domain"/>
    <property type="match status" value="1"/>
</dbReference>
<reference evidence="2" key="1">
    <citation type="journal article" date="2020" name="Stud. Mycol.">
        <title>101 Dothideomycetes genomes: a test case for predicting lifestyles and emergence of pathogens.</title>
        <authorList>
            <person name="Haridas S."/>
            <person name="Albert R."/>
            <person name="Binder M."/>
            <person name="Bloem J."/>
            <person name="Labutti K."/>
            <person name="Salamov A."/>
            <person name="Andreopoulos B."/>
            <person name="Baker S."/>
            <person name="Barry K."/>
            <person name="Bills G."/>
            <person name="Bluhm B."/>
            <person name="Cannon C."/>
            <person name="Castanera R."/>
            <person name="Culley D."/>
            <person name="Daum C."/>
            <person name="Ezra D."/>
            <person name="Gonzalez J."/>
            <person name="Henrissat B."/>
            <person name="Kuo A."/>
            <person name="Liang C."/>
            <person name="Lipzen A."/>
            <person name="Lutzoni F."/>
            <person name="Magnuson J."/>
            <person name="Mondo S."/>
            <person name="Nolan M."/>
            <person name="Ohm R."/>
            <person name="Pangilinan J."/>
            <person name="Park H.-J."/>
            <person name="Ramirez L."/>
            <person name="Alfaro M."/>
            <person name="Sun H."/>
            <person name="Tritt A."/>
            <person name="Yoshinaga Y."/>
            <person name="Zwiers L.-H."/>
            <person name="Turgeon B."/>
            <person name="Goodwin S."/>
            <person name="Spatafora J."/>
            <person name="Crous P."/>
            <person name="Grigoriev I."/>
        </authorList>
    </citation>
    <scope>NUCLEOTIDE SEQUENCE</scope>
    <source>
        <strain evidence="2">CBS 123094</strain>
    </source>
</reference>
<dbReference type="OrthoDB" id="542013at2759"/>
<dbReference type="GO" id="GO:0016491">
    <property type="term" value="F:oxidoreductase activity"/>
    <property type="evidence" value="ECO:0007669"/>
    <property type="project" value="UniProtKB-KW"/>
</dbReference>
<evidence type="ECO:0000313" key="3">
    <source>
        <dbReference type="Proteomes" id="UP000799779"/>
    </source>
</evidence>
<keyword evidence="3" id="KW-1185">Reference proteome</keyword>
<dbReference type="Proteomes" id="UP000799779">
    <property type="component" value="Unassembled WGS sequence"/>
</dbReference>
<dbReference type="Pfam" id="PF00106">
    <property type="entry name" value="adh_short"/>
    <property type="match status" value="1"/>
</dbReference>
<dbReference type="EMBL" id="ML977593">
    <property type="protein sequence ID" value="KAF1999716.1"/>
    <property type="molecule type" value="Genomic_DNA"/>
</dbReference>
<dbReference type="PANTHER" id="PTHR43157:SF31">
    <property type="entry name" value="PHOSPHATIDYLINOSITOL-GLYCAN BIOSYNTHESIS CLASS F PROTEIN"/>
    <property type="match status" value="1"/>
</dbReference>
<keyword evidence="1" id="KW-0560">Oxidoreductase</keyword>
<gene>
    <name evidence="2" type="ORF">P154DRAFT_436423</name>
</gene>
<organism evidence="2 3">
    <name type="scientific">Amniculicola lignicola CBS 123094</name>
    <dbReference type="NCBI Taxonomy" id="1392246"/>
    <lineage>
        <taxon>Eukaryota</taxon>
        <taxon>Fungi</taxon>
        <taxon>Dikarya</taxon>
        <taxon>Ascomycota</taxon>
        <taxon>Pezizomycotina</taxon>
        <taxon>Dothideomycetes</taxon>
        <taxon>Pleosporomycetidae</taxon>
        <taxon>Pleosporales</taxon>
        <taxon>Amniculicolaceae</taxon>
        <taxon>Amniculicola</taxon>
    </lineage>
</organism>
<proteinExistence type="predicted"/>